<evidence type="ECO:0000313" key="3">
    <source>
        <dbReference type="Proteomes" id="UP001056539"/>
    </source>
</evidence>
<evidence type="ECO:0000256" key="1">
    <source>
        <dbReference type="SAM" id="Phobius"/>
    </source>
</evidence>
<keyword evidence="1" id="KW-0472">Membrane</keyword>
<name>A0AAX3BAR6_9SPIR</name>
<feature type="transmembrane region" description="Helical" evidence="1">
    <location>
        <begin position="166"/>
        <end position="191"/>
    </location>
</feature>
<dbReference type="EMBL" id="CP073355">
    <property type="protein sequence ID" value="URA09304.1"/>
    <property type="molecule type" value="Genomic_DNA"/>
</dbReference>
<keyword evidence="1" id="KW-1133">Transmembrane helix</keyword>
<gene>
    <name evidence="2" type="ORF">KDW03_07320</name>
</gene>
<dbReference type="Proteomes" id="UP001056539">
    <property type="component" value="Chromosome"/>
</dbReference>
<dbReference type="SUPFAM" id="SSF48452">
    <property type="entry name" value="TPR-like"/>
    <property type="match status" value="1"/>
</dbReference>
<keyword evidence="3" id="KW-1185">Reference proteome</keyword>
<organism evidence="2 3">
    <name type="scientific">Thermospira aquatica</name>
    <dbReference type="NCBI Taxonomy" id="2828656"/>
    <lineage>
        <taxon>Bacteria</taxon>
        <taxon>Pseudomonadati</taxon>
        <taxon>Spirochaetota</taxon>
        <taxon>Spirochaetia</taxon>
        <taxon>Brevinematales</taxon>
        <taxon>Thermospiraceae</taxon>
        <taxon>Thermospira</taxon>
    </lineage>
</organism>
<keyword evidence="1" id="KW-0812">Transmembrane</keyword>
<reference evidence="2" key="1">
    <citation type="submission" date="2021-04" db="EMBL/GenBank/DDBJ databases">
        <authorList>
            <person name="Postec A."/>
        </authorList>
    </citation>
    <scope>NUCLEOTIDE SEQUENCE</scope>
    <source>
        <strain evidence="2">F1F22</strain>
    </source>
</reference>
<proteinExistence type="predicted"/>
<dbReference type="AlphaFoldDB" id="A0AAX3BAR6"/>
<dbReference type="InterPro" id="IPR011990">
    <property type="entry name" value="TPR-like_helical_dom_sf"/>
</dbReference>
<dbReference type="KEGG" id="taqu:KDW03_07320"/>
<dbReference type="Gene3D" id="1.25.40.10">
    <property type="entry name" value="Tetratricopeptide repeat domain"/>
    <property type="match status" value="1"/>
</dbReference>
<evidence type="ECO:0000313" key="2">
    <source>
        <dbReference type="EMBL" id="URA09304.1"/>
    </source>
</evidence>
<accession>A0AAX3BAR6</accession>
<reference evidence="2" key="2">
    <citation type="submission" date="2022-06" db="EMBL/GenBank/DDBJ databases">
        <title>Thermospira aquatica gen. nov., sp. nov.</title>
        <authorList>
            <person name="Ben Ali Gam Z."/>
            <person name="Labat M."/>
        </authorList>
    </citation>
    <scope>NUCLEOTIDE SEQUENCE</scope>
    <source>
        <strain evidence="2">F1F22</strain>
    </source>
</reference>
<sequence length="387" mass="45705">MPPKKQKTHIDWIRWVYRVLRRKRLTSEETPLLEELAIFIEEYGDETPLEKWLGFLYLMIGKDQEAERILSRLARIFPHDIEIQNALAYLLLKRKKTDEAVTRLLDALYSEENHPLLKKNLELLRSENLESWLATHSWSDFVFFTLPREGQAPFWENIGSHPLWRFVVPIVMIGVVFFLFFLIYPSLINLAQRYQQMRFRQMGTMVESYSIQDIEKLVEERQKYSIKLTEEEVGKKFEMLKDLIYEGKRNQAIILINELLNSNASEQVKEHVRIFESFVPKPDPKNIDFNPSCRDVLRTPFLYRDVYVNWVGTVANLFFQQRKETSFDLLINFVDEATVEGIATVKMPGFQSELRNGQKVRMFGRIAGIQIDNKVVILDPEIQHLSK</sequence>
<dbReference type="RefSeq" id="WP_271434432.1">
    <property type="nucleotide sequence ID" value="NZ_CP073355.1"/>
</dbReference>
<protein>
    <submittedName>
        <fullName evidence="2">Tetratricopeptide repeat protein</fullName>
    </submittedName>
</protein>